<dbReference type="EMBL" id="WTPX01000111">
    <property type="protein sequence ID" value="NNJ26983.1"/>
    <property type="molecule type" value="Genomic_DNA"/>
</dbReference>
<evidence type="ECO:0000256" key="4">
    <source>
        <dbReference type="ARBA" id="ARBA00022840"/>
    </source>
</evidence>
<dbReference type="InterPro" id="IPR017441">
    <property type="entry name" value="Protein_kinase_ATP_BS"/>
</dbReference>
<dbReference type="CDD" id="cd14014">
    <property type="entry name" value="STKc_PknB_like"/>
    <property type="match status" value="1"/>
</dbReference>
<keyword evidence="3 8" id="KW-0418">Kinase</keyword>
<reference evidence="8 9" key="1">
    <citation type="journal article" date="2020" name="Syst. Appl. Microbiol.">
        <title>Alienimonas chondri sp. nov., a novel planctomycete isolated from the biofilm of the red alga Chondrus crispus.</title>
        <authorList>
            <person name="Vitorino I."/>
            <person name="Albuquerque L."/>
            <person name="Wiegand S."/>
            <person name="Kallscheuer N."/>
            <person name="da Costa M.S."/>
            <person name="Lobo-da-Cunha A."/>
            <person name="Jogler C."/>
            <person name="Lage O.M."/>
        </authorList>
    </citation>
    <scope>NUCLEOTIDE SEQUENCE [LARGE SCALE GENOMIC DNA]</scope>
    <source>
        <strain evidence="8 9">LzC2</strain>
    </source>
</reference>
<organism evidence="8 9">
    <name type="scientific">Alienimonas chondri</name>
    <dbReference type="NCBI Taxonomy" id="2681879"/>
    <lineage>
        <taxon>Bacteria</taxon>
        <taxon>Pseudomonadati</taxon>
        <taxon>Planctomycetota</taxon>
        <taxon>Planctomycetia</taxon>
        <taxon>Planctomycetales</taxon>
        <taxon>Planctomycetaceae</taxon>
        <taxon>Alienimonas</taxon>
    </lineage>
</organism>
<feature type="compositionally biased region" description="Low complexity" evidence="6">
    <location>
        <begin position="84"/>
        <end position="101"/>
    </location>
</feature>
<keyword evidence="4 5" id="KW-0067">ATP-binding</keyword>
<keyword evidence="1 8" id="KW-0808">Transferase</keyword>
<dbReference type="PANTHER" id="PTHR43289">
    <property type="entry name" value="MITOGEN-ACTIVATED PROTEIN KINASE KINASE KINASE 20-RELATED"/>
    <property type="match status" value="1"/>
</dbReference>
<feature type="binding site" evidence="5">
    <location>
        <position position="162"/>
    </location>
    <ligand>
        <name>ATP</name>
        <dbReference type="ChEBI" id="CHEBI:30616"/>
    </ligand>
</feature>
<dbReference type="RefSeq" id="WP_171188540.1">
    <property type="nucleotide sequence ID" value="NZ_WTPX01000111.1"/>
</dbReference>
<keyword evidence="2 5" id="KW-0547">Nucleotide-binding</keyword>
<accession>A0ABX1VFU8</accession>
<dbReference type="Pfam" id="PF00069">
    <property type="entry name" value="Pkinase"/>
    <property type="match status" value="1"/>
</dbReference>
<evidence type="ECO:0000313" key="8">
    <source>
        <dbReference type="EMBL" id="NNJ26983.1"/>
    </source>
</evidence>
<dbReference type="PANTHER" id="PTHR43289:SF6">
    <property type="entry name" value="SERINE_THREONINE-PROTEIN KINASE NEKL-3"/>
    <property type="match status" value="1"/>
</dbReference>
<dbReference type="Gene3D" id="3.30.200.20">
    <property type="entry name" value="Phosphorylase Kinase, domain 1"/>
    <property type="match status" value="1"/>
</dbReference>
<keyword evidence="9" id="KW-1185">Reference proteome</keyword>
<dbReference type="SMART" id="SM00220">
    <property type="entry name" value="S_TKc"/>
    <property type="match status" value="1"/>
</dbReference>
<evidence type="ECO:0000256" key="3">
    <source>
        <dbReference type="ARBA" id="ARBA00022777"/>
    </source>
</evidence>
<comment type="caution">
    <text evidence="8">The sequence shown here is derived from an EMBL/GenBank/DDBJ whole genome shotgun (WGS) entry which is preliminary data.</text>
</comment>
<dbReference type="Proteomes" id="UP000609651">
    <property type="component" value="Unassembled WGS sequence"/>
</dbReference>
<dbReference type="InterPro" id="IPR008271">
    <property type="entry name" value="Ser/Thr_kinase_AS"/>
</dbReference>
<dbReference type="Gene3D" id="1.10.510.10">
    <property type="entry name" value="Transferase(Phosphotransferase) domain 1"/>
    <property type="match status" value="1"/>
</dbReference>
<dbReference type="SUPFAM" id="SSF56112">
    <property type="entry name" value="Protein kinase-like (PK-like)"/>
    <property type="match status" value="1"/>
</dbReference>
<proteinExistence type="predicted"/>
<dbReference type="EC" id="2.7.11.1" evidence="8"/>
<dbReference type="PROSITE" id="PS00107">
    <property type="entry name" value="PROTEIN_KINASE_ATP"/>
    <property type="match status" value="1"/>
</dbReference>
<evidence type="ECO:0000256" key="2">
    <source>
        <dbReference type="ARBA" id="ARBA00022741"/>
    </source>
</evidence>
<evidence type="ECO:0000256" key="6">
    <source>
        <dbReference type="SAM" id="MobiDB-lite"/>
    </source>
</evidence>
<dbReference type="GO" id="GO:0004674">
    <property type="term" value="F:protein serine/threonine kinase activity"/>
    <property type="evidence" value="ECO:0007669"/>
    <property type="project" value="UniProtKB-EC"/>
</dbReference>
<evidence type="ECO:0000256" key="1">
    <source>
        <dbReference type="ARBA" id="ARBA00022679"/>
    </source>
</evidence>
<dbReference type="PROSITE" id="PS00108">
    <property type="entry name" value="PROTEIN_KINASE_ST"/>
    <property type="match status" value="1"/>
</dbReference>
<protein>
    <submittedName>
        <fullName evidence="8">Serine/threonine-protein kinase PknD</fullName>
        <ecNumber evidence="8">2.7.11.1</ecNumber>
    </submittedName>
</protein>
<evidence type="ECO:0000256" key="5">
    <source>
        <dbReference type="PROSITE-ProRule" id="PRU10141"/>
    </source>
</evidence>
<name>A0ABX1VFU8_9PLAN</name>
<evidence type="ECO:0000313" key="9">
    <source>
        <dbReference type="Proteomes" id="UP000609651"/>
    </source>
</evidence>
<feature type="region of interest" description="Disordered" evidence="6">
    <location>
        <begin position="72"/>
        <end position="120"/>
    </location>
</feature>
<gene>
    <name evidence="8" type="primary">pknD_14</name>
    <name evidence="8" type="ORF">LzC2_30800</name>
</gene>
<dbReference type="InterPro" id="IPR000719">
    <property type="entry name" value="Prot_kinase_dom"/>
</dbReference>
<feature type="domain" description="Protein kinase" evidence="7">
    <location>
        <begin position="133"/>
        <end position="394"/>
    </location>
</feature>
<dbReference type="InterPro" id="IPR011009">
    <property type="entry name" value="Kinase-like_dom_sf"/>
</dbReference>
<sequence length="547" mass="57794">MSTAADAGPPRFRHCPGCNQRFVVAGPNPLCPTCGAPASDLTPVSRVTGVGGGTGLSAGIGDTIHLDETQLSLTPGAPTTDDFGSTAADGGPSSPAGQSAAGPPPTVPSAGSPGSADEAHDFDDALGAELHVYRFEHLLGRGGMGRVYLARHRDLLRRCALKVLSPRVGRRDVDFIDRFQQEGRASAGLSHPNLVVTHAIGQDRGFHFLEMEFVPGRTLARLLREEGTLPPAWATRLAAKIAEGLGHAHRRGIVHRDLKPDNVLVTLSGVPKVADFGLAKRVRDEHGQPVGAGGHVLAGTPHYMAPETFAGEPPSPAADVWALGVTYFLMLTGRLPFTGGTVAELKQNVQHAPLPNARELNPAVTLEMGSCLALLLDKCPANRPTDAVAANLLLNTIGGELRDVGTLLTDAFVAHPEISWMRCGETYRITIALPGGRTQAVTVEPSDHAAAERLLHISSVCCPATADYYEAALRLNAQISHGSLSVQQLDPTAGHRPTEDEIGVPFFVMSNSYPRATVDPEEIRHSVFEVAARADAVELLLTGDDVH</sequence>
<dbReference type="PROSITE" id="PS50011">
    <property type="entry name" value="PROTEIN_KINASE_DOM"/>
    <property type="match status" value="1"/>
</dbReference>
<evidence type="ECO:0000259" key="7">
    <source>
        <dbReference type="PROSITE" id="PS50011"/>
    </source>
</evidence>